<comment type="caution">
    <text evidence="1">The sequence shown here is derived from an EMBL/GenBank/DDBJ whole genome shotgun (WGS) entry which is preliminary data.</text>
</comment>
<dbReference type="SUPFAM" id="SSF52980">
    <property type="entry name" value="Restriction endonuclease-like"/>
    <property type="match status" value="1"/>
</dbReference>
<name>A0ABU4H163_9MICO</name>
<gene>
    <name evidence="1" type="ORF">R8Z58_09840</name>
</gene>
<proteinExistence type="predicted"/>
<dbReference type="RefSeq" id="WP_318353598.1">
    <property type="nucleotide sequence ID" value="NZ_JAWQEV010000003.1"/>
</dbReference>
<evidence type="ECO:0000313" key="2">
    <source>
        <dbReference type="Proteomes" id="UP001283109"/>
    </source>
</evidence>
<organism evidence="1 2">
    <name type="scientific">Microbacterium arthrosphaerae</name>
    <dbReference type="NCBI Taxonomy" id="792652"/>
    <lineage>
        <taxon>Bacteria</taxon>
        <taxon>Bacillati</taxon>
        <taxon>Actinomycetota</taxon>
        <taxon>Actinomycetes</taxon>
        <taxon>Micrococcales</taxon>
        <taxon>Microbacteriaceae</taxon>
        <taxon>Microbacterium</taxon>
    </lineage>
</organism>
<accession>A0ABU4H163</accession>
<evidence type="ECO:0008006" key="3">
    <source>
        <dbReference type="Google" id="ProtNLM"/>
    </source>
</evidence>
<reference evidence="1 2" key="1">
    <citation type="submission" date="2023-11" db="EMBL/GenBank/DDBJ databases">
        <title>Draft genome sequence of Microbacterium arthrosphaerae JCM 30492.</title>
        <authorList>
            <person name="Zhang G."/>
            <person name="Ding Y."/>
        </authorList>
    </citation>
    <scope>NUCLEOTIDE SEQUENCE [LARGE SCALE GENOMIC DNA]</scope>
    <source>
        <strain evidence="1 2">JCM 30492</strain>
    </source>
</reference>
<evidence type="ECO:0000313" key="1">
    <source>
        <dbReference type="EMBL" id="MDW4573068.1"/>
    </source>
</evidence>
<keyword evidence="2" id="KW-1185">Reference proteome</keyword>
<dbReference type="InterPro" id="IPR011335">
    <property type="entry name" value="Restrct_endonuc-II-like"/>
</dbReference>
<dbReference type="Proteomes" id="UP001283109">
    <property type="component" value="Unassembled WGS sequence"/>
</dbReference>
<protein>
    <recommendedName>
        <fullName evidence="3">DUF559 domain-containing protein</fullName>
    </recommendedName>
</protein>
<sequence length="324" mass="36611">MEHREPLPDGLPEDFPVWLARAHGVTRGRLRQRDLDAPFFGARLRRHEAADIDADDPYARQRLLRVERARQYAPRLHTGHYFSHQTAAAVWKAPLPLEFTPHGEVAGAADLELHVSAFGHIPFPRATGVRGHRTMLRLTEVTEHDGLRVSSPAATWASLGVLPLFDLVALGDFFCRRWREGPGRPHPGRPPLSTIEDLRRMLEAGRRRGADRLRAALGMIREDAWSPRESLVRCILVEARLPEPELNTDVYDERGVFLGCVDLAYPREKVAIEYLGMLHGERWAQDVERLARLRAAGWAVIEVTSPLLKRPHDLVARVTAALKV</sequence>
<dbReference type="EMBL" id="JAWQEV010000003">
    <property type="protein sequence ID" value="MDW4573068.1"/>
    <property type="molecule type" value="Genomic_DNA"/>
</dbReference>